<dbReference type="SUPFAM" id="SSF51735">
    <property type="entry name" value="NAD(P)-binding Rossmann-fold domains"/>
    <property type="match status" value="1"/>
</dbReference>
<dbReference type="InterPro" id="IPR011032">
    <property type="entry name" value="GroES-like_sf"/>
</dbReference>
<dbReference type="InterPro" id="IPR036291">
    <property type="entry name" value="NAD(P)-bd_dom_sf"/>
</dbReference>
<dbReference type="PANTHER" id="PTHR48106:SF13">
    <property type="entry name" value="QUINONE OXIDOREDUCTASE-RELATED"/>
    <property type="match status" value="1"/>
</dbReference>
<dbReference type="STRING" id="419475.A8A54_16475"/>
<reference evidence="5 6" key="1">
    <citation type="submission" date="2017-07" db="EMBL/GenBank/DDBJ databases">
        <title>Phylogenetic study on the rhizospheric bacterium Ochrobactrum sp. A44.</title>
        <authorList>
            <person name="Krzyzanowska D.M."/>
            <person name="Ossowicki A."/>
            <person name="Rajewska M."/>
            <person name="Maciag T."/>
            <person name="Kaczynski Z."/>
            <person name="Czerwicka M."/>
            <person name="Jafra S."/>
        </authorList>
    </citation>
    <scope>NUCLEOTIDE SEQUENCE [LARGE SCALE GENOMIC DNA]</scope>
    <source>
        <strain evidence="5 6">CCUG 30717</strain>
    </source>
</reference>
<dbReference type="SMART" id="SM00829">
    <property type="entry name" value="PKS_ER"/>
    <property type="match status" value="1"/>
</dbReference>
<evidence type="ECO:0000259" key="3">
    <source>
        <dbReference type="SMART" id="SM00829"/>
    </source>
</evidence>
<protein>
    <submittedName>
        <fullName evidence="4">Alcohol dehydrogenase</fullName>
    </submittedName>
    <submittedName>
        <fullName evidence="5">Zinc-binding dehydrogenase family protein</fullName>
    </submittedName>
</protein>
<keyword evidence="1" id="KW-0521">NADP</keyword>
<dbReference type="Pfam" id="PF08240">
    <property type="entry name" value="ADH_N"/>
    <property type="match status" value="1"/>
</dbReference>
<name>A0A256G154_9HYPH</name>
<sequence length="308" mass="32049">MTIRVIETDKATSGGLRFATRATPEPGYGEVLIDVTHTSLNFGETRRGARGLEADGTVLGWDASGVIVAVGPQTKAPPIGTVVVTRAPLGAWAEKRIAHVEDIAVIPEGVDPAEAATLPTAAVTALATLQLGGPILGKTVLITGASGGVGRFAIQLARLGGARVIASVGSEASAAGLTKLGADLVVTSLDDVKEGIDLVIESVGGAQLVQSFKLLNRHGNVQSLGWASGEDAVFGHLGTVGPVGRHIHGFLISEYRVGSYLTALLRWLAEGKLKTEVKWRGDWNQFDQAVAALLDRRLHGKAVLDVKP</sequence>
<dbReference type="GO" id="GO:0008270">
    <property type="term" value="F:zinc ion binding"/>
    <property type="evidence" value="ECO:0007669"/>
    <property type="project" value="InterPro"/>
</dbReference>
<dbReference type="Proteomes" id="UP000216188">
    <property type="component" value="Unassembled WGS sequence"/>
</dbReference>
<evidence type="ECO:0000313" key="6">
    <source>
        <dbReference type="Proteomes" id="UP000216188"/>
    </source>
</evidence>
<gene>
    <name evidence="5" type="ORF">CEV34_5343</name>
    <name evidence="4" type="ORF">EHE22_06870</name>
</gene>
<dbReference type="InterPro" id="IPR002364">
    <property type="entry name" value="Quin_OxRdtase/zeta-crystal_CS"/>
</dbReference>
<feature type="domain" description="Enoyl reductase (ER)" evidence="3">
    <location>
        <begin position="11"/>
        <end position="304"/>
    </location>
</feature>
<dbReference type="Proteomes" id="UP000526233">
    <property type="component" value="Unassembled WGS sequence"/>
</dbReference>
<evidence type="ECO:0000256" key="1">
    <source>
        <dbReference type="ARBA" id="ARBA00022857"/>
    </source>
</evidence>
<organism evidence="5 6">
    <name type="scientific">Brucella pseudogrignonensis</name>
    <dbReference type="NCBI Taxonomy" id="419475"/>
    <lineage>
        <taxon>Bacteria</taxon>
        <taxon>Pseudomonadati</taxon>
        <taxon>Pseudomonadota</taxon>
        <taxon>Alphaproteobacteria</taxon>
        <taxon>Hyphomicrobiales</taxon>
        <taxon>Brucellaceae</taxon>
        <taxon>Brucella/Ochrobactrum group</taxon>
        <taxon>Brucella</taxon>
    </lineage>
</organism>
<dbReference type="Gene3D" id="3.40.50.720">
    <property type="entry name" value="NAD(P)-binding Rossmann-like Domain"/>
    <property type="match status" value="1"/>
</dbReference>
<dbReference type="PROSITE" id="PS01162">
    <property type="entry name" value="QOR_ZETA_CRYSTAL"/>
    <property type="match status" value="1"/>
</dbReference>
<evidence type="ECO:0000313" key="5">
    <source>
        <dbReference type="EMBL" id="OYR20833.1"/>
    </source>
</evidence>
<dbReference type="SUPFAM" id="SSF50129">
    <property type="entry name" value="GroES-like"/>
    <property type="match status" value="1"/>
</dbReference>
<dbReference type="RefSeq" id="WP_007880176.1">
    <property type="nucleotide sequence ID" value="NZ_CAXURC020000002.1"/>
</dbReference>
<dbReference type="InterPro" id="IPR020843">
    <property type="entry name" value="ER"/>
</dbReference>
<evidence type="ECO:0000313" key="7">
    <source>
        <dbReference type="Proteomes" id="UP000526233"/>
    </source>
</evidence>
<proteinExistence type="predicted"/>
<accession>A0A256G154</accession>
<keyword evidence="6" id="KW-1185">Reference proteome</keyword>
<dbReference type="GO" id="GO:0035925">
    <property type="term" value="F:mRNA 3'-UTR AU-rich region binding"/>
    <property type="evidence" value="ECO:0007669"/>
    <property type="project" value="TreeGrafter"/>
</dbReference>
<dbReference type="EMBL" id="PKQI01000001">
    <property type="protein sequence ID" value="NNV20151.1"/>
    <property type="molecule type" value="Genomic_DNA"/>
</dbReference>
<dbReference type="Gene3D" id="3.90.180.10">
    <property type="entry name" value="Medium-chain alcohol dehydrogenases, catalytic domain"/>
    <property type="match status" value="1"/>
</dbReference>
<dbReference type="PANTHER" id="PTHR48106">
    <property type="entry name" value="QUINONE OXIDOREDUCTASE PIG3-RELATED"/>
    <property type="match status" value="1"/>
</dbReference>
<keyword evidence="2" id="KW-0560">Oxidoreductase</keyword>
<dbReference type="InterPro" id="IPR013149">
    <property type="entry name" value="ADH-like_C"/>
</dbReference>
<dbReference type="Pfam" id="PF00107">
    <property type="entry name" value="ADH_zinc_N"/>
    <property type="match status" value="1"/>
</dbReference>
<dbReference type="GO" id="GO:0070402">
    <property type="term" value="F:NADPH binding"/>
    <property type="evidence" value="ECO:0007669"/>
    <property type="project" value="TreeGrafter"/>
</dbReference>
<reference evidence="4 7" key="2">
    <citation type="submission" date="2018-11" db="EMBL/GenBank/DDBJ databases">
        <title>Genome sequencing and analysis.</title>
        <authorList>
            <person name="Huang Y.-T."/>
        </authorList>
    </citation>
    <scope>NUCLEOTIDE SEQUENCE [LARGE SCALE GENOMIC DNA]</scope>
    <source>
        <strain evidence="4 7">SHIN</strain>
    </source>
</reference>
<dbReference type="AlphaFoldDB" id="A0A256G154"/>
<evidence type="ECO:0000256" key="2">
    <source>
        <dbReference type="ARBA" id="ARBA00023002"/>
    </source>
</evidence>
<dbReference type="GO" id="GO:0005829">
    <property type="term" value="C:cytosol"/>
    <property type="evidence" value="ECO:0007669"/>
    <property type="project" value="TreeGrafter"/>
</dbReference>
<comment type="caution">
    <text evidence="5">The sequence shown here is derived from an EMBL/GenBank/DDBJ whole genome shotgun (WGS) entry which is preliminary data.</text>
</comment>
<dbReference type="InterPro" id="IPR013154">
    <property type="entry name" value="ADH-like_N"/>
</dbReference>
<dbReference type="EMBL" id="NNRM01000052">
    <property type="protein sequence ID" value="OYR20833.1"/>
    <property type="molecule type" value="Genomic_DNA"/>
</dbReference>
<dbReference type="GO" id="GO:0003960">
    <property type="term" value="F:quinone reductase (NADPH) activity"/>
    <property type="evidence" value="ECO:0007669"/>
    <property type="project" value="TreeGrafter"/>
</dbReference>
<evidence type="ECO:0000313" key="4">
    <source>
        <dbReference type="EMBL" id="NNV20151.1"/>
    </source>
</evidence>
<dbReference type="CDD" id="cd08270">
    <property type="entry name" value="MDR4"/>
    <property type="match status" value="1"/>
</dbReference>